<comment type="subcellular location">
    <subcellularLocation>
        <location evidence="2">Cytoplasmic vesicle</location>
        <location evidence="2">Clathrin-coated vesicle membrane</location>
    </subcellularLocation>
    <subcellularLocation>
        <location evidence="1">Golgi apparatus</location>
    </subcellularLocation>
</comment>
<dbReference type="RefSeq" id="XP_033670755.1">
    <property type="nucleotide sequence ID" value="XM_033805313.1"/>
</dbReference>
<dbReference type="GO" id="GO:0016480">
    <property type="term" value="P:negative regulation of transcription by RNA polymerase III"/>
    <property type="evidence" value="ECO:0007669"/>
    <property type="project" value="InterPro"/>
</dbReference>
<dbReference type="GO" id="GO:0000994">
    <property type="term" value="F:RNA polymerase III core binding"/>
    <property type="evidence" value="ECO:0007669"/>
    <property type="project" value="TreeGrafter"/>
</dbReference>
<comment type="similarity">
    <text evidence="3">Belongs to the adaptor complexes small subunit family.</text>
</comment>
<organism evidence="13 14">
    <name type="scientific">Zasmidium cellare ATCC 36951</name>
    <dbReference type="NCBI Taxonomy" id="1080233"/>
    <lineage>
        <taxon>Eukaryota</taxon>
        <taxon>Fungi</taxon>
        <taxon>Dikarya</taxon>
        <taxon>Ascomycota</taxon>
        <taxon>Pezizomycotina</taxon>
        <taxon>Dothideomycetes</taxon>
        <taxon>Dothideomycetidae</taxon>
        <taxon>Mycosphaerellales</taxon>
        <taxon>Mycosphaerellaceae</taxon>
        <taxon>Zasmidium</taxon>
    </lineage>
</organism>
<evidence type="ECO:0000256" key="7">
    <source>
        <dbReference type="ARBA" id="ARBA00023136"/>
    </source>
</evidence>
<evidence type="ECO:0000256" key="4">
    <source>
        <dbReference type="ARBA" id="ARBA00022448"/>
    </source>
</evidence>
<evidence type="ECO:0000256" key="8">
    <source>
        <dbReference type="ARBA" id="ARBA00023329"/>
    </source>
</evidence>
<dbReference type="PANTHER" id="PTHR22504">
    <property type="entry name" value="REPRESSOR OF RNA POLYMERASE III TRANSCRIPTION MAF1"/>
    <property type="match status" value="1"/>
</dbReference>
<dbReference type="FunFam" id="3.30.450.60:FF:000007">
    <property type="entry name" value="AP complex subunit sigma"/>
    <property type="match status" value="1"/>
</dbReference>
<keyword evidence="4" id="KW-0813">Transport</keyword>
<feature type="region of interest" description="Disordered" evidence="11">
    <location>
        <begin position="210"/>
        <end position="235"/>
    </location>
</feature>
<keyword evidence="6" id="KW-0333">Golgi apparatus</keyword>
<dbReference type="AlphaFoldDB" id="A0A6A6CWH7"/>
<proteinExistence type="inferred from homology"/>
<gene>
    <name evidence="13" type="ORF">M409DRAFT_20280</name>
</gene>
<dbReference type="CDD" id="cd14831">
    <property type="entry name" value="AP1_sigma"/>
    <property type="match status" value="1"/>
</dbReference>
<evidence type="ECO:0000256" key="2">
    <source>
        <dbReference type="ARBA" id="ARBA00004640"/>
    </source>
</evidence>
<dbReference type="Pfam" id="PF09174">
    <property type="entry name" value="Maf1"/>
    <property type="match status" value="1"/>
</dbReference>
<reference evidence="13" key="1">
    <citation type="journal article" date="2020" name="Stud. Mycol.">
        <title>101 Dothideomycetes genomes: a test case for predicting lifestyles and emergence of pathogens.</title>
        <authorList>
            <person name="Haridas S."/>
            <person name="Albert R."/>
            <person name="Binder M."/>
            <person name="Bloem J."/>
            <person name="Labutti K."/>
            <person name="Salamov A."/>
            <person name="Andreopoulos B."/>
            <person name="Baker S."/>
            <person name="Barry K."/>
            <person name="Bills G."/>
            <person name="Bluhm B."/>
            <person name="Cannon C."/>
            <person name="Castanera R."/>
            <person name="Culley D."/>
            <person name="Daum C."/>
            <person name="Ezra D."/>
            <person name="Gonzalez J."/>
            <person name="Henrissat B."/>
            <person name="Kuo A."/>
            <person name="Liang C."/>
            <person name="Lipzen A."/>
            <person name="Lutzoni F."/>
            <person name="Magnuson J."/>
            <person name="Mondo S."/>
            <person name="Nolan M."/>
            <person name="Ohm R."/>
            <person name="Pangilinan J."/>
            <person name="Park H.-J."/>
            <person name="Ramirez L."/>
            <person name="Alfaro M."/>
            <person name="Sun H."/>
            <person name="Tritt A."/>
            <person name="Yoshinaga Y."/>
            <person name="Zwiers L.-H."/>
            <person name="Turgeon B."/>
            <person name="Goodwin S."/>
            <person name="Spatafora J."/>
            <person name="Crous P."/>
            <person name="Grigoriev I."/>
        </authorList>
    </citation>
    <scope>NUCLEOTIDE SEQUENCE</scope>
    <source>
        <strain evidence="13">ATCC 36951</strain>
    </source>
</reference>
<keyword evidence="14" id="KW-1185">Reference proteome</keyword>
<dbReference type="GO" id="GO:0016482">
    <property type="term" value="P:cytosolic transport"/>
    <property type="evidence" value="ECO:0007669"/>
    <property type="project" value="UniProtKB-ARBA"/>
</dbReference>
<dbReference type="GO" id="GO:0005829">
    <property type="term" value="C:cytosol"/>
    <property type="evidence" value="ECO:0007669"/>
    <property type="project" value="GOC"/>
</dbReference>
<evidence type="ECO:0000256" key="11">
    <source>
        <dbReference type="SAM" id="MobiDB-lite"/>
    </source>
</evidence>
<dbReference type="InterPro" id="IPR022775">
    <property type="entry name" value="AP_mu_sigma_su"/>
</dbReference>
<dbReference type="InterPro" id="IPR038564">
    <property type="entry name" value="Maf1_sf"/>
</dbReference>
<dbReference type="OrthoDB" id="277029at2759"/>
<dbReference type="SUPFAM" id="SSF64356">
    <property type="entry name" value="SNARE-like"/>
    <property type="match status" value="1"/>
</dbReference>
<dbReference type="EMBL" id="ML993587">
    <property type="protein sequence ID" value="KAF2169866.1"/>
    <property type="molecule type" value="Genomic_DNA"/>
</dbReference>
<dbReference type="Gene3D" id="3.30.450.60">
    <property type="match status" value="1"/>
</dbReference>
<dbReference type="GO" id="GO:0030121">
    <property type="term" value="C:AP-1 adaptor complex"/>
    <property type="evidence" value="ECO:0007669"/>
    <property type="project" value="InterPro"/>
</dbReference>
<evidence type="ECO:0000313" key="13">
    <source>
        <dbReference type="EMBL" id="KAF2169866.1"/>
    </source>
</evidence>
<evidence type="ECO:0000313" key="14">
    <source>
        <dbReference type="Proteomes" id="UP000799537"/>
    </source>
</evidence>
<keyword evidence="5" id="KW-0653">Protein transport</keyword>
<dbReference type="Proteomes" id="UP000799537">
    <property type="component" value="Unassembled WGS sequence"/>
</dbReference>
<dbReference type="GO" id="GO:0035615">
    <property type="term" value="F:clathrin adaptor activity"/>
    <property type="evidence" value="ECO:0007669"/>
    <property type="project" value="InterPro"/>
</dbReference>
<keyword evidence="7" id="KW-0472">Membrane</keyword>
<dbReference type="InterPro" id="IPR015257">
    <property type="entry name" value="Maf1"/>
</dbReference>
<accession>A0A6A6CWH7</accession>
<keyword evidence="8" id="KW-0968">Cytoplasmic vesicle</keyword>
<dbReference type="Pfam" id="PF01217">
    <property type="entry name" value="Clat_adaptor_s"/>
    <property type="match status" value="1"/>
</dbReference>
<evidence type="ECO:0000256" key="6">
    <source>
        <dbReference type="ARBA" id="ARBA00023034"/>
    </source>
</evidence>
<dbReference type="PANTHER" id="PTHR22504:SF0">
    <property type="entry name" value="REPRESSOR OF RNA POLYMERASE III TRANSCRIPTION MAF1 HOMOLOG"/>
    <property type="match status" value="1"/>
</dbReference>
<evidence type="ECO:0000256" key="9">
    <source>
        <dbReference type="ARBA" id="ARBA00074180"/>
    </source>
</evidence>
<dbReference type="InterPro" id="IPR044733">
    <property type="entry name" value="AP1_sigma"/>
</dbReference>
<evidence type="ECO:0000256" key="1">
    <source>
        <dbReference type="ARBA" id="ARBA00004555"/>
    </source>
</evidence>
<dbReference type="GO" id="GO:0015031">
    <property type="term" value="P:protein transport"/>
    <property type="evidence" value="ECO:0007669"/>
    <property type="project" value="UniProtKB-KW"/>
</dbReference>
<dbReference type="FunFam" id="3.40.1000.50:FF:000004">
    <property type="entry name" value="Repressor of RNA polymerase III transcription MAF1"/>
    <property type="match status" value="1"/>
</dbReference>
<dbReference type="GeneID" id="54558585"/>
<evidence type="ECO:0000259" key="12">
    <source>
        <dbReference type="Pfam" id="PF01217"/>
    </source>
</evidence>
<dbReference type="Gene3D" id="3.40.1000.50">
    <property type="entry name" value="Repressor of RNA polymerase III transcription Maf1"/>
    <property type="match status" value="1"/>
</dbReference>
<dbReference type="GO" id="GO:0005634">
    <property type="term" value="C:nucleus"/>
    <property type="evidence" value="ECO:0007669"/>
    <property type="project" value="TreeGrafter"/>
</dbReference>
<protein>
    <recommendedName>
        <fullName evidence="9">AP-1 complex subunit sigma-1</fullName>
    </recommendedName>
    <alternativeName>
        <fullName evidence="10">Sigma1-adaptin</fullName>
    </alternativeName>
</protein>
<feature type="domain" description="AP complex mu/sigma subunit" evidence="12">
    <location>
        <begin position="3"/>
        <end position="141"/>
    </location>
</feature>
<evidence type="ECO:0000256" key="5">
    <source>
        <dbReference type="ARBA" id="ARBA00022927"/>
    </source>
</evidence>
<dbReference type="InterPro" id="IPR011012">
    <property type="entry name" value="Longin-like_dom_sf"/>
</dbReference>
<evidence type="ECO:0000256" key="10">
    <source>
        <dbReference type="ARBA" id="ARBA00081706"/>
    </source>
</evidence>
<name>A0A6A6CWH7_ZASCE</name>
<evidence type="ECO:0000256" key="3">
    <source>
        <dbReference type="ARBA" id="ARBA00006972"/>
    </source>
</evidence>
<sequence length="522" mass="59702">MAIRYLILLSRQGKVRLAKWFTTLSPKDKAKIIKDVSQLVLARRTRMCNFLEYKDTKVVYRRYASLFFIAATDPTDNELITLEIVHRYVEQMDKYYGNVCELDIIFNFQKAYFILDELLLAGEMQESSKKNVLRVIGAQDSLEDMEYLPLRDIDIVTNALNFSTADSHVIGGCDIYTTKAAGGDKKLYKNIEHSLESQYESLVRLSASLSPPYRTASDDGNGSERNGRSRRGHTVDPIHEIDLSRASPFGPLSQITARRTFAYLIATLNASHPDYDFSHILRPSDFRKERSLRTVMHTIDSTLQSLRPRQTAALNYLSPPSLSGSAPSGHGLMNEIWSQNMWKLIDKEMNLRQCEKYSYVPEDDPFDGEEGAIWSMHYFFFNKEKRRVCYLYLRGFSVLSHSPVNAPTRPKPVQRKISSLSANEGAGKRASFWLSNDMLQRSVDTMGYGEDDDDEMIIPEPGDDEVEVPFMHLDDIRSDLLEGRYNYSISEDDEYGVEESWKASQHVRGLSEEIGAQMELDD</sequence>